<feature type="compositionally biased region" description="Basic and acidic residues" evidence="2">
    <location>
        <begin position="300"/>
        <end position="313"/>
    </location>
</feature>
<feature type="region of interest" description="Disordered" evidence="2">
    <location>
        <begin position="285"/>
        <end position="313"/>
    </location>
</feature>
<feature type="compositionally biased region" description="Low complexity" evidence="2">
    <location>
        <begin position="625"/>
        <end position="646"/>
    </location>
</feature>
<feature type="region of interest" description="Disordered" evidence="2">
    <location>
        <begin position="1"/>
        <end position="23"/>
    </location>
</feature>
<gene>
    <name evidence="3" type="ORF">FFLO_04919</name>
</gene>
<evidence type="ECO:0000256" key="1">
    <source>
        <dbReference type="SAM" id="Coils"/>
    </source>
</evidence>
<dbReference type="AlphaFoldDB" id="A0A8K0NLX7"/>
<sequence>MPYNPALLRTPPPLDDTGIRETPRPVKARITELEKQNNILLNQKHALERKQQSELSKLQSEIQALTSSTSTSTAAAQQAQADIDKLQKLCDRYASELKETKEALSAAQAEVQKGKTFGEGMFREKMRIVDNEKAEMQSEFNLKVQLTEQRTALKLAKLETQLIDTERKVLQADQEKLQLKNRLSKASADAADLKDEIAHTASLSKEVEKLRESLRKANVRCESAEGALETLKEARSASDSGAQVKLAEFQASISELKEEASEAQRQATSDKKTIAKLERNVKSLQEREAQLEKEVEELSSEEKAKGGETDKQVKAMRLELKGVKGDLKSKEEEVKELEDEMERIRKEFREKEKSTKRENRENVDLKDKIANLEEEIDSLRRNNAALVEKAKKYRSEARAASSAQPKETDKPASPEPVKKKVTQPVPEITVTNESEEEAQAEVVKAPKRAAREAAVTKKPSKSRYTVASDDDEEEEEEVYVPKPRAGRAGRAASKTTSPAEESGSERDDAPVKKAARASPVESITKPVSLAPKPKSRPAPNFGKSRLEPTIMEEDENDENEPEERDSGKRKSKDGLAPVEVEKKKKRKIGAVAPLAPAFDFNGFLTGASSGNSLIPSILSPMKPTSSSLPRNSLSMSRSFGSSISSSRKMFGAGSGRI</sequence>
<keyword evidence="4" id="KW-1185">Reference proteome</keyword>
<feature type="compositionally biased region" description="Acidic residues" evidence="2">
    <location>
        <begin position="468"/>
        <end position="478"/>
    </location>
</feature>
<evidence type="ECO:0000313" key="3">
    <source>
        <dbReference type="EMBL" id="KAG7530617.1"/>
    </source>
</evidence>
<feature type="region of interest" description="Disordered" evidence="2">
    <location>
        <begin position="622"/>
        <end position="657"/>
    </location>
</feature>
<organism evidence="3 4">
    <name type="scientific">Filobasidium floriforme</name>
    <dbReference type="NCBI Taxonomy" id="5210"/>
    <lineage>
        <taxon>Eukaryota</taxon>
        <taxon>Fungi</taxon>
        <taxon>Dikarya</taxon>
        <taxon>Basidiomycota</taxon>
        <taxon>Agaricomycotina</taxon>
        <taxon>Tremellomycetes</taxon>
        <taxon>Filobasidiales</taxon>
        <taxon>Filobasidiaceae</taxon>
        <taxon>Filobasidium</taxon>
    </lineage>
</organism>
<feature type="compositionally biased region" description="Basic and acidic residues" evidence="2">
    <location>
        <begin position="345"/>
        <end position="371"/>
    </location>
</feature>
<dbReference type="SUPFAM" id="SSF90257">
    <property type="entry name" value="Myosin rod fragments"/>
    <property type="match status" value="1"/>
</dbReference>
<feature type="region of interest" description="Disordered" evidence="2">
    <location>
        <begin position="256"/>
        <end position="275"/>
    </location>
</feature>
<feature type="compositionally biased region" description="Basic and acidic residues" evidence="2">
    <location>
        <begin position="388"/>
        <end position="397"/>
    </location>
</feature>
<reference evidence="3" key="1">
    <citation type="submission" date="2020-04" db="EMBL/GenBank/DDBJ databases">
        <title>Analysis of mating type loci in Filobasidium floriforme.</title>
        <authorList>
            <person name="Nowrousian M."/>
        </authorList>
    </citation>
    <scope>NUCLEOTIDE SEQUENCE</scope>
    <source>
        <strain evidence="3">CBS 6242</strain>
    </source>
</reference>
<feature type="compositionally biased region" description="Basic and acidic residues" evidence="2">
    <location>
        <begin position="406"/>
        <end position="418"/>
    </location>
</feature>
<dbReference type="EMBL" id="JABELV010000113">
    <property type="protein sequence ID" value="KAG7530617.1"/>
    <property type="molecule type" value="Genomic_DNA"/>
</dbReference>
<dbReference type="Proteomes" id="UP000812966">
    <property type="component" value="Unassembled WGS sequence"/>
</dbReference>
<name>A0A8K0NLX7_9TREE</name>
<proteinExistence type="predicted"/>
<feature type="region of interest" description="Disordered" evidence="2">
    <location>
        <begin position="345"/>
        <end position="582"/>
    </location>
</feature>
<accession>A0A8K0NLX7</accession>
<keyword evidence="1" id="KW-0175">Coiled coil</keyword>
<feature type="coiled-coil region" evidence="1">
    <location>
        <begin position="30"/>
        <end position="110"/>
    </location>
</feature>
<evidence type="ECO:0000313" key="4">
    <source>
        <dbReference type="Proteomes" id="UP000812966"/>
    </source>
</evidence>
<protein>
    <submittedName>
        <fullName evidence="3">Uncharacterized protein</fullName>
    </submittedName>
</protein>
<evidence type="ECO:0000256" key="2">
    <source>
        <dbReference type="SAM" id="MobiDB-lite"/>
    </source>
</evidence>
<comment type="caution">
    <text evidence="3">The sequence shown here is derived from an EMBL/GenBank/DDBJ whole genome shotgun (WGS) entry which is preliminary data.</text>
</comment>
<feature type="compositionally biased region" description="Acidic residues" evidence="2">
    <location>
        <begin position="550"/>
        <end position="563"/>
    </location>
</feature>